<keyword evidence="2" id="KW-0472">Membrane</keyword>
<dbReference type="AlphaFoldDB" id="A0A2U3KEH0"/>
<evidence type="ECO:0000313" key="4">
    <source>
        <dbReference type="Proteomes" id="UP000238916"/>
    </source>
</evidence>
<evidence type="ECO:0000256" key="1">
    <source>
        <dbReference type="SAM" id="Coils"/>
    </source>
</evidence>
<keyword evidence="1" id="KW-0175">Coiled coil</keyword>
<evidence type="ECO:0000313" key="3">
    <source>
        <dbReference type="EMBL" id="SPF38071.1"/>
    </source>
</evidence>
<keyword evidence="2" id="KW-0812">Transmembrane</keyword>
<feature type="transmembrane region" description="Helical" evidence="2">
    <location>
        <begin position="12"/>
        <end position="35"/>
    </location>
</feature>
<organism evidence="3 4">
    <name type="scientific">Candidatus Desulfosporosinus infrequens</name>
    <dbReference type="NCBI Taxonomy" id="2043169"/>
    <lineage>
        <taxon>Bacteria</taxon>
        <taxon>Bacillati</taxon>
        <taxon>Bacillota</taxon>
        <taxon>Clostridia</taxon>
        <taxon>Eubacteriales</taxon>
        <taxon>Desulfitobacteriaceae</taxon>
        <taxon>Desulfosporosinus</taxon>
    </lineage>
</organism>
<name>A0A2U3KEH0_9FIRM</name>
<proteinExistence type="predicted"/>
<dbReference type="OrthoDB" id="3177121at2"/>
<gene>
    <name evidence="3" type="ORF">SBF1_190005</name>
</gene>
<dbReference type="EMBL" id="OMOF01000101">
    <property type="protein sequence ID" value="SPF38071.1"/>
    <property type="molecule type" value="Genomic_DNA"/>
</dbReference>
<reference evidence="4" key="1">
    <citation type="submission" date="2018-02" db="EMBL/GenBank/DDBJ databases">
        <authorList>
            <person name="Hausmann B."/>
        </authorList>
    </citation>
    <scope>NUCLEOTIDE SEQUENCE [LARGE SCALE GENOMIC DNA]</scope>
    <source>
        <strain evidence="4">Peat soil MAG SbF1</strain>
    </source>
</reference>
<feature type="transmembrane region" description="Helical" evidence="2">
    <location>
        <begin position="47"/>
        <end position="64"/>
    </location>
</feature>
<feature type="coiled-coil region" evidence="1">
    <location>
        <begin position="87"/>
        <end position="114"/>
    </location>
</feature>
<dbReference type="Proteomes" id="UP000238916">
    <property type="component" value="Unassembled WGS sequence"/>
</dbReference>
<accession>A0A2U3KEH0</accession>
<keyword evidence="2" id="KW-1133">Transmembrane helix</keyword>
<sequence>MNKLSDRIMDVIANSLSTKICFVAFCIIASVPLFFQHPADVLGWDQYISQTVIQLVALSVLAIVSKNEGREQQRVLKETHDYAMQELSLIKDDLALAKEEREELKQLLAHLHVKIPDVIKQLK</sequence>
<protein>
    <submittedName>
        <fullName evidence="3">Uncharacterized protein</fullName>
    </submittedName>
</protein>
<evidence type="ECO:0000256" key="2">
    <source>
        <dbReference type="SAM" id="Phobius"/>
    </source>
</evidence>